<evidence type="ECO:0000313" key="1">
    <source>
        <dbReference type="EMBL" id="PWN50313.1"/>
    </source>
</evidence>
<evidence type="ECO:0000313" key="2">
    <source>
        <dbReference type="Proteomes" id="UP000245626"/>
    </source>
</evidence>
<keyword evidence="2" id="KW-1185">Reference proteome</keyword>
<dbReference type="Proteomes" id="UP000245626">
    <property type="component" value="Unassembled WGS sequence"/>
</dbReference>
<dbReference type="EMBL" id="KZ819945">
    <property type="protein sequence ID" value="PWN50313.1"/>
    <property type="molecule type" value="Genomic_DNA"/>
</dbReference>
<sequence length="563" mass="61022">MTGEKAGRDKGPTYQKAPTLVRTGDEEGPRPRASIGSQYLDRFVLKAAEPPPDEAKQENYGTATERNGSRRRPNLDPNSPCLPPLAKSNEFVNSRGRLDDHSERSQQRTSSSRVENWLHRIPSRGHSYSDTGDALSTASDNLREEHASPSKAAGDDAARQLSLEGFQGVRDGKKYRLVIAQNPSRCRSCGFGDKDRRPLSPTLIVKLVITDASTGAEIDPFEIDTSLFVLNADLCGADGPDSPPCNILVHRHLPAAPPWGSSNNLESKQPTFARNSACPAEFDNSTQGLALSPADSADHATNSSYHSSGTPPSNLVSTQTSRINSGSEASAHESRFSGSKRDPMRSAKAAGASITLRPSFTEGVPVRAPPLEAQEDKSTVPNLDTLHIAGIPWSNGKVLPVPPFFPAAPIPLRALKGTGLTPAYPNPSERVTRNLVGCAVASASVLRDVEDNWGIFFVLQDISVRTEGVYRIRLTFVNLGMNGRVNIGHSPALAETFTEPFQAYSPRRFPGMLHPSPLSRKLASQGVKIPVRLDLKKKKKKGRNPEDDGNLQSDNHFQLEGRE</sequence>
<organism evidence="1 2">
    <name type="scientific">Violaceomyces palustris</name>
    <dbReference type="NCBI Taxonomy" id="1673888"/>
    <lineage>
        <taxon>Eukaryota</taxon>
        <taxon>Fungi</taxon>
        <taxon>Dikarya</taxon>
        <taxon>Basidiomycota</taxon>
        <taxon>Ustilaginomycotina</taxon>
        <taxon>Ustilaginomycetes</taxon>
        <taxon>Violaceomycetales</taxon>
        <taxon>Violaceomycetaceae</taxon>
        <taxon>Violaceomyces</taxon>
    </lineage>
</organism>
<proteinExistence type="predicted"/>
<name>A0ACD0NWV0_9BASI</name>
<gene>
    <name evidence="1" type="ORF">IE53DRAFT_369016</name>
</gene>
<accession>A0ACD0NWV0</accession>
<protein>
    <submittedName>
        <fullName evidence="1">Uncharacterized protein</fullName>
    </submittedName>
</protein>
<reference evidence="1 2" key="1">
    <citation type="journal article" date="2018" name="Mol. Biol. Evol.">
        <title>Broad Genomic Sampling Reveals a Smut Pathogenic Ancestry of the Fungal Clade Ustilaginomycotina.</title>
        <authorList>
            <person name="Kijpornyongpan T."/>
            <person name="Mondo S.J."/>
            <person name="Barry K."/>
            <person name="Sandor L."/>
            <person name="Lee J."/>
            <person name="Lipzen A."/>
            <person name="Pangilinan J."/>
            <person name="LaButti K."/>
            <person name="Hainaut M."/>
            <person name="Henrissat B."/>
            <person name="Grigoriev I.V."/>
            <person name="Spatafora J.W."/>
            <person name="Aime M.C."/>
        </authorList>
    </citation>
    <scope>NUCLEOTIDE SEQUENCE [LARGE SCALE GENOMIC DNA]</scope>
    <source>
        <strain evidence="1 2">SA 807</strain>
    </source>
</reference>